<dbReference type="SUPFAM" id="SSF55785">
    <property type="entry name" value="PYP-like sensor domain (PAS domain)"/>
    <property type="match status" value="3"/>
</dbReference>
<feature type="domain" description="PAS" evidence="6">
    <location>
        <begin position="133"/>
        <end position="197"/>
    </location>
</feature>
<evidence type="ECO:0000256" key="1">
    <source>
        <dbReference type="ARBA" id="ARBA00000085"/>
    </source>
</evidence>
<dbReference type="PROSITE" id="PS50113">
    <property type="entry name" value="PAC"/>
    <property type="match status" value="1"/>
</dbReference>
<keyword evidence="3" id="KW-0597">Phosphoprotein</keyword>
<evidence type="ECO:0000259" key="7">
    <source>
        <dbReference type="PROSITE" id="PS50113"/>
    </source>
</evidence>
<dbReference type="PROSITE" id="PS50112">
    <property type="entry name" value="PAS"/>
    <property type="match status" value="2"/>
</dbReference>
<dbReference type="CDD" id="cd00130">
    <property type="entry name" value="PAS"/>
    <property type="match status" value="3"/>
</dbReference>
<evidence type="ECO:0000313" key="8">
    <source>
        <dbReference type="EMBL" id="SOD13832.1"/>
    </source>
</evidence>
<dbReference type="NCBIfam" id="TIGR00229">
    <property type="entry name" value="sensory_box"/>
    <property type="match status" value="2"/>
</dbReference>
<dbReference type="Pfam" id="PF13188">
    <property type="entry name" value="PAS_8"/>
    <property type="match status" value="1"/>
</dbReference>
<feature type="domain" description="PAC" evidence="7">
    <location>
        <begin position="332"/>
        <end position="384"/>
    </location>
</feature>
<dbReference type="InterPro" id="IPR000700">
    <property type="entry name" value="PAS-assoc_C"/>
</dbReference>
<dbReference type="InterPro" id="IPR013767">
    <property type="entry name" value="PAS_fold"/>
</dbReference>
<dbReference type="EC" id="2.7.13.3" evidence="2"/>
<dbReference type="PANTHER" id="PTHR43304">
    <property type="entry name" value="PHYTOCHROME-LIKE PROTEIN CPH1"/>
    <property type="match status" value="1"/>
</dbReference>
<dbReference type="Proteomes" id="UP000219281">
    <property type="component" value="Unassembled WGS sequence"/>
</dbReference>
<dbReference type="RefSeq" id="WP_138765765.1">
    <property type="nucleotide sequence ID" value="NZ_OCMT01000002.1"/>
</dbReference>
<keyword evidence="9" id="KW-1185">Reference proteome</keyword>
<sequence>MDTGEILAGGGGYEAYQRRIANILESFTDGFFEVDLQWKVTYWNRQAEVLLDQPRSGVLGRNLWEVYQDAVPLKFHTEYHRAVEENISVRFEEYFPARDSWFEVAAFPSGEGLSVYFKDITMRIRSMEQLELERQKYRDLFNFSPVPQWVYDQQTFRFLDVNRAAISTYGFSREEFMRMGLADIRPEEEMARLVELLADRPVSDVPHCSLARHRKKNGEIMEVCVQGTSIDFQGTSARLVTVVDRTGEIAAQRTIRESVARFDMVSRATSDVVCDWHMSTDEILWNRGITGIFGYDVQTTNLKWRIDRIHPEDLFRVRLSIARAVRKREARLQLEYRFRHADGSYRTVLERALISFSLQGEAYRLIGSMQDISERISHIRKIEAQNERLKEISWIQSHRARAPLSNIMALVELIDCDILNDPENLEVVAKLKAEAVELDIVLKAIINHTSSGERGS</sequence>
<dbReference type="Pfam" id="PF08447">
    <property type="entry name" value="PAS_3"/>
    <property type="match status" value="1"/>
</dbReference>
<comment type="catalytic activity">
    <reaction evidence="1">
        <text>ATP + protein L-histidine = ADP + protein N-phospho-L-histidine.</text>
        <dbReference type="EC" id="2.7.13.3"/>
    </reaction>
</comment>
<dbReference type="Pfam" id="PF00989">
    <property type="entry name" value="PAS"/>
    <property type="match status" value="1"/>
</dbReference>
<name>A0A285ZW13_9SPHI</name>
<dbReference type="PANTHER" id="PTHR43304:SF1">
    <property type="entry name" value="PAC DOMAIN-CONTAINING PROTEIN"/>
    <property type="match status" value="1"/>
</dbReference>
<protein>
    <recommendedName>
        <fullName evidence="2">histidine kinase</fullName>
        <ecNumber evidence="2">2.7.13.3</ecNumber>
    </recommendedName>
</protein>
<evidence type="ECO:0000313" key="9">
    <source>
        <dbReference type="Proteomes" id="UP000219281"/>
    </source>
</evidence>
<dbReference type="Gene3D" id="3.30.450.20">
    <property type="entry name" value="PAS domain"/>
    <property type="match status" value="3"/>
</dbReference>
<dbReference type="AlphaFoldDB" id="A0A285ZW13"/>
<evidence type="ECO:0000256" key="4">
    <source>
        <dbReference type="ARBA" id="ARBA00022679"/>
    </source>
</evidence>
<organism evidence="8 9">
    <name type="scientific">Pedobacter xixiisoli</name>
    <dbReference type="NCBI Taxonomy" id="1476464"/>
    <lineage>
        <taxon>Bacteria</taxon>
        <taxon>Pseudomonadati</taxon>
        <taxon>Bacteroidota</taxon>
        <taxon>Sphingobacteriia</taxon>
        <taxon>Sphingobacteriales</taxon>
        <taxon>Sphingobacteriaceae</taxon>
        <taxon>Pedobacter</taxon>
    </lineage>
</organism>
<dbReference type="InterPro" id="IPR000014">
    <property type="entry name" value="PAS"/>
</dbReference>
<accession>A0A285ZW13</accession>
<dbReference type="SMART" id="SM00091">
    <property type="entry name" value="PAS"/>
    <property type="match status" value="3"/>
</dbReference>
<feature type="domain" description="PAS" evidence="6">
    <location>
        <begin position="16"/>
        <end position="86"/>
    </location>
</feature>
<evidence type="ECO:0000256" key="2">
    <source>
        <dbReference type="ARBA" id="ARBA00012438"/>
    </source>
</evidence>
<dbReference type="InterPro" id="IPR052162">
    <property type="entry name" value="Sensor_kinase/Photoreceptor"/>
</dbReference>
<dbReference type="OrthoDB" id="6231665at2"/>
<keyword evidence="5" id="KW-0418">Kinase</keyword>
<dbReference type="GO" id="GO:0006355">
    <property type="term" value="P:regulation of DNA-templated transcription"/>
    <property type="evidence" value="ECO:0007669"/>
    <property type="project" value="InterPro"/>
</dbReference>
<dbReference type="EMBL" id="OCMT01000002">
    <property type="protein sequence ID" value="SOD13832.1"/>
    <property type="molecule type" value="Genomic_DNA"/>
</dbReference>
<evidence type="ECO:0000256" key="5">
    <source>
        <dbReference type="ARBA" id="ARBA00022777"/>
    </source>
</evidence>
<dbReference type="InterPro" id="IPR035965">
    <property type="entry name" value="PAS-like_dom_sf"/>
</dbReference>
<dbReference type="InterPro" id="IPR013655">
    <property type="entry name" value="PAS_fold_3"/>
</dbReference>
<dbReference type="GO" id="GO:0004673">
    <property type="term" value="F:protein histidine kinase activity"/>
    <property type="evidence" value="ECO:0007669"/>
    <property type="project" value="UniProtKB-EC"/>
</dbReference>
<dbReference type="SMART" id="SM00086">
    <property type="entry name" value="PAC"/>
    <property type="match status" value="1"/>
</dbReference>
<reference evidence="9" key="1">
    <citation type="submission" date="2017-09" db="EMBL/GenBank/DDBJ databases">
        <authorList>
            <person name="Varghese N."/>
            <person name="Submissions S."/>
        </authorList>
    </citation>
    <scope>NUCLEOTIDE SEQUENCE [LARGE SCALE GENOMIC DNA]</scope>
    <source>
        <strain evidence="9">CGMCC 1.12803</strain>
    </source>
</reference>
<keyword evidence="4" id="KW-0808">Transferase</keyword>
<dbReference type="InterPro" id="IPR001610">
    <property type="entry name" value="PAC"/>
</dbReference>
<evidence type="ECO:0000256" key="3">
    <source>
        <dbReference type="ARBA" id="ARBA00022553"/>
    </source>
</evidence>
<evidence type="ECO:0000259" key="6">
    <source>
        <dbReference type="PROSITE" id="PS50112"/>
    </source>
</evidence>
<proteinExistence type="predicted"/>
<gene>
    <name evidence="8" type="ORF">SAMN06297358_1265</name>
</gene>